<comment type="caution">
    <text evidence="1">The sequence shown here is derived from an EMBL/GenBank/DDBJ whole genome shotgun (WGS) entry which is preliminary data.</text>
</comment>
<accession>A0A0F9G687</accession>
<reference evidence="1" key="1">
    <citation type="journal article" date="2015" name="Nature">
        <title>Complex archaea that bridge the gap between prokaryotes and eukaryotes.</title>
        <authorList>
            <person name="Spang A."/>
            <person name="Saw J.H."/>
            <person name="Jorgensen S.L."/>
            <person name="Zaremba-Niedzwiedzka K."/>
            <person name="Martijn J."/>
            <person name="Lind A.E."/>
            <person name="van Eijk R."/>
            <person name="Schleper C."/>
            <person name="Guy L."/>
            <person name="Ettema T.J."/>
        </authorList>
    </citation>
    <scope>NUCLEOTIDE SEQUENCE</scope>
</reference>
<name>A0A0F9G687_9ZZZZ</name>
<evidence type="ECO:0000313" key="1">
    <source>
        <dbReference type="EMBL" id="KKL58777.1"/>
    </source>
</evidence>
<protein>
    <submittedName>
        <fullName evidence="1">Uncharacterized protein</fullName>
    </submittedName>
</protein>
<gene>
    <name evidence="1" type="ORF">LCGC14_2221960</name>
</gene>
<dbReference type="EMBL" id="LAZR01029703">
    <property type="protein sequence ID" value="KKL58777.1"/>
    <property type="molecule type" value="Genomic_DNA"/>
</dbReference>
<organism evidence="1">
    <name type="scientific">marine sediment metagenome</name>
    <dbReference type="NCBI Taxonomy" id="412755"/>
    <lineage>
        <taxon>unclassified sequences</taxon>
        <taxon>metagenomes</taxon>
        <taxon>ecological metagenomes</taxon>
    </lineage>
</organism>
<dbReference type="AlphaFoldDB" id="A0A0F9G687"/>
<dbReference type="AntiFam" id="ANF00269">
    <property type="entry name" value="Translation of CRISPR region"/>
</dbReference>
<sequence length="87" mass="8768">MTAIFKAAAAPVTAHETDNNLMSLGAGVGLFTTGLNRIGSDMVMGEGTEMFTTGPQQDTGCIAQGEGVGLFTTGLAPTEAQVLTFGA</sequence>
<proteinExistence type="predicted"/>